<dbReference type="AlphaFoldDB" id="G4TBB4"/>
<feature type="transmembrane region" description="Helical" evidence="7">
    <location>
        <begin position="417"/>
        <end position="440"/>
    </location>
</feature>
<keyword evidence="6 7" id="KW-0472">Membrane</keyword>
<dbReference type="InParanoid" id="G4TBB4"/>
<dbReference type="SUPFAM" id="SSF103473">
    <property type="entry name" value="MFS general substrate transporter"/>
    <property type="match status" value="1"/>
</dbReference>
<dbReference type="InterPro" id="IPR036259">
    <property type="entry name" value="MFS_trans_sf"/>
</dbReference>
<evidence type="ECO:0000256" key="6">
    <source>
        <dbReference type="ARBA" id="ARBA00023136"/>
    </source>
</evidence>
<comment type="similarity">
    <text evidence="2">Belongs to the major facilitator superfamily.</text>
</comment>
<feature type="transmembrane region" description="Helical" evidence="7">
    <location>
        <begin position="49"/>
        <end position="73"/>
    </location>
</feature>
<evidence type="ECO:0000256" key="5">
    <source>
        <dbReference type="ARBA" id="ARBA00022989"/>
    </source>
</evidence>
<dbReference type="eggNOG" id="ENOG502SJXJ">
    <property type="taxonomic scope" value="Eukaryota"/>
</dbReference>
<sequence length="475" mass="52363">MATVDRYPPDIPHPSKSSIPQAIQPIQSLQSLPLEENPSIPPSRHTLRVLSAFLVCFTAGWGDGVVGVVLPYINLQFKLSYTLSATLFVAVSSGYIHHFLPFKSSYASRYVITAFTMERTTNYFGRFPLVSRRRLFFPLVLPCKDVGFSHTQGRSFLMTMAAFLHVCFLLTAASSKTFPGVLAAFFMNGFAKGNMVSTLNAYMVANPHTFGLGHMHACFCLGALVSPLVAQTVLAHGWHWQQFYYASIALSSLNLFLVTFAFHCASIEFARDRESALRALGGGLRVVRRGEEAVVVDTTLRVEEVQASRHNLPRNMFMTALRTPAVLAFGFFVSMYTGSEGVTSGYIVTYLLKTRAADPSRVGYANSALWAGAAIGRLLLGYGAPYMGRLKPYWIFAFLLLAISFHISIWLVPSWTIGWGLTALVGLCMGPVFPLTLEIASRFVSPAITSSALAIMYVEPFTLAQAAFAYMRWLL</sequence>
<keyword evidence="4 7" id="KW-0812">Transmembrane</keyword>
<feature type="transmembrane region" description="Helical" evidence="7">
    <location>
        <begin position="452"/>
        <end position="473"/>
    </location>
</feature>
<feature type="transmembrane region" description="Helical" evidence="7">
    <location>
        <begin position="244"/>
        <end position="265"/>
    </location>
</feature>
<feature type="transmembrane region" description="Helical" evidence="7">
    <location>
        <begin position="392"/>
        <end position="411"/>
    </location>
</feature>
<keyword evidence="9" id="KW-1185">Reference proteome</keyword>
<dbReference type="OrthoDB" id="413079at2759"/>
<feature type="transmembrane region" description="Helical" evidence="7">
    <location>
        <begin position="79"/>
        <end position="100"/>
    </location>
</feature>
<dbReference type="PANTHER" id="PTHR23514:SF3">
    <property type="entry name" value="BYPASS OF STOP CODON PROTEIN 6"/>
    <property type="match status" value="1"/>
</dbReference>
<protein>
    <submittedName>
        <fullName evidence="8">Related to MFS efflux transporter, putative-Penicillium marneffei</fullName>
    </submittedName>
</protein>
<comment type="caution">
    <text evidence="8">The sequence shown here is derived from an EMBL/GenBank/DDBJ whole genome shotgun (WGS) entry which is preliminary data.</text>
</comment>
<keyword evidence="3" id="KW-0813">Transport</keyword>
<gene>
    <name evidence="8" type="ORF">PIIN_02487</name>
</gene>
<dbReference type="PANTHER" id="PTHR23514">
    <property type="entry name" value="BYPASS OF STOP CODON PROTEIN 6"/>
    <property type="match status" value="1"/>
</dbReference>
<accession>G4TBB4</accession>
<dbReference type="GO" id="GO:0022857">
    <property type="term" value="F:transmembrane transporter activity"/>
    <property type="evidence" value="ECO:0007669"/>
    <property type="project" value="InterPro"/>
</dbReference>
<comment type="subcellular location">
    <subcellularLocation>
        <location evidence="1">Endomembrane system</location>
        <topology evidence="1">Multi-pass membrane protein</topology>
    </subcellularLocation>
</comment>
<feature type="transmembrane region" description="Helical" evidence="7">
    <location>
        <begin position="217"/>
        <end position="238"/>
    </location>
</feature>
<dbReference type="Proteomes" id="UP000007148">
    <property type="component" value="Unassembled WGS sequence"/>
</dbReference>
<dbReference type="Pfam" id="PF07690">
    <property type="entry name" value="MFS_1"/>
    <property type="match status" value="1"/>
</dbReference>
<dbReference type="Gene3D" id="1.20.1250.20">
    <property type="entry name" value="MFS general substrate transporter like domains"/>
    <property type="match status" value="2"/>
</dbReference>
<keyword evidence="5 7" id="KW-1133">Transmembrane helix</keyword>
<evidence type="ECO:0000313" key="8">
    <source>
        <dbReference type="EMBL" id="CCA68623.1"/>
    </source>
</evidence>
<evidence type="ECO:0000256" key="2">
    <source>
        <dbReference type="ARBA" id="ARBA00008335"/>
    </source>
</evidence>
<evidence type="ECO:0000256" key="4">
    <source>
        <dbReference type="ARBA" id="ARBA00022692"/>
    </source>
</evidence>
<dbReference type="InterPro" id="IPR011701">
    <property type="entry name" value="MFS"/>
</dbReference>
<dbReference type="GO" id="GO:0016020">
    <property type="term" value="C:membrane"/>
    <property type="evidence" value="ECO:0007669"/>
    <property type="project" value="TreeGrafter"/>
</dbReference>
<evidence type="ECO:0000256" key="3">
    <source>
        <dbReference type="ARBA" id="ARBA00022448"/>
    </source>
</evidence>
<evidence type="ECO:0000256" key="7">
    <source>
        <dbReference type="SAM" id="Phobius"/>
    </source>
</evidence>
<evidence type="ECO:0000256" key="1">
    <source>
        <dbReference type="ARBA" id="ARBA00004127"/>
    </source>
</evidence>
<organism evidence="8 9">
    <name type="scientific">Serendipita indica (strain DSM 11827)</name>
    <name type="common">Root endophyte fungus</name>
    <name type="synonym">Piriformospora indica</name>
    <dbReference type="NCBI Taxonomy" id="1109443"/>
    <lineage>
        <taxon>Eukaryota</taxon>
        <taxon>Fungi</taxon>
        <taxon>Dikarya</taxon>
        <taxon>Basidiomycota</taxon>
        <taxon>Agaricomycotina</taxon>
        <taxon>Agaricomycetes</taxon>
        <taxon>Sebacinales</taxon>
        <taxon>Serendipitaceae</taxon>
        <taxon>Serendipita</taxon>
    </lineage>
</organism>
<feature type="transmembrane region" description="Helical" evidence="7">
    <location>
        <begin position="362"/>
        <end position="380"/>
    </location>
</feature>
<dbReference type="GO" id="GO:0012505">
    <property type="term" value="C:endomembrane system"/>
    <property type="evidence" value="ECO:0007669"/>
    <property type="project" value="UniProtKB-SubCell"/>
</dbReference>
<name>G4TBB4_SERID</name>
<dbReference type="HOGENOM" id="CLU_021993_5_0_1"/>
<dbReference type="OMA" id="LECIMSS"/>
<feature type="transmembrane region" description="Helical" evidence="7">
    <location>
        <begin position="316"/>
        <end position="336"/>
    </location>
</feature>
<proteinExistence type="inferred from homology"/>
<evidence type="ECO:0000313" key="9">
    <source>
        <dbReference type="Proteomes" id="UP000007148"/>
    </source>
</evidence>
<dbReference type="EMBL" id="CAFZ01000036">
    <property type="protein sequence ID" value="CCA68623.1"/>
    <property type="molecule type" value="Genomic_DNA"/>
</dbReference>
<reference evidence="8 9" key="1">
    <citation type="journal article" date="2011" name="PLoS Pathog.">
        <title>Endophytic Life Strategies Decoded by Genome and Transcriptome Analyses of the Mutualistic Root Symbiont Piriformospora indica.</title>
        <authorList>
            <person name="Zuccaro A."/>
            <person name="Lahrmann U."/>
            <person name="Guldener U."/>
            <person name="Langen G."/>
            <person name="Pfiffi S."/>
            <person name="Biedenkopf D."/>
            <person name="Wong P."/>
            <person name="Samans B."/>
            <person name="Grimm C."/>
            <person name="Basiewicz M."/>
            <person name="Murat C."/>
            <person name="Martin F."/>
            <person name="Kogel K.H."/>
        </authorList>
    </citation>
    <scope>NUCLEOTIDE SEQUENCE [LARGE SCALE GENOMIC DNA]</scope>
    <source>
        <strain evidence="8 9">DSM 11827</strain>
    </source>
</reference>
<dbReference type="InterPro" id="IPR051788">
    <property type="entry name" value="MFS_Transporter"/>
</dbReference>